<proteinExistence type="predicted"/>
<protein>
    <recommendedName>
        <fullName evidence="3">PIN domain-containing protein</fullName>
    </recommendedName>
</protein>
<dbReference type="EMBL" id="WXEW01000003">
    <property type="protein sequence ID" value="NAS22258.1"/>
    <property type="molecule type" value="Genomic_DNA"/>
</dbReference>
<comment type="caution">
    <text evidence="1">The sequence shown here is derived from an EMBL/GenBank/DDBJ whole genome shotgun (WGS) entry which is preliminary data.</text>
</comment>
<dbReference type="AlphaFoldDB" id="A0A7C9NGA9"/>
<sequence length="160" mass="18054">MKRLDLLRDILRGRGRWTEAIEYEAHRSAQFYPDLHTLISDGWLGEAIEVSDPQAVFRINRIRTAAFGGSHDEPTKHLGEAQTCYVIKSFPEFRHSYWITDDRDAAEYARAQGITTKDTRRLISDGVQDGACTADEGFRLLGEMRALGRSVDVPGDLADL</sequence>
<evidence type="ECO:0000313" key="1">
    <source>
        <dbReference type="EMBL" id="NAS22258.1"/>
    </source>
</evidence>
<accession>A0A7C9NGA9</accession>
<keyword evidence="2" id="KW-1185">Reference proteome</keyword>
<evidence type="ECO:0008006" key="3">
    <source>
        <dbReference type="Google" id="ProtNLM"/>
    </source>
</evidence>
<evidence type="ECO:0000313" key="2">
    <source>
        <dbReference type="Proteomes" id="UP000479526"/>
    </source>
</evidence>
<dbReference type="Proteomes" id="UP000479526">
    <property type="component" value="Unassembled WGS sequence"/>
</dbReference>
<organism evidence="1 2">
    <name type="scientific">Herbidospora solisilvae</name>
    <dbReference type="NCBI Taxonomy" id="2696284"/>
    <lineage>
        <taxon>Bacteria</taxon>
        <taxon>Bacillati</taxon>
        <taxon>Actinomycetota</taxon>
        <taxon>Actinomycetes</taxon>
        <taxon>Streptosporangiales</taxon>
        <taxon>Streptosporangiaceae</taxon>
        <taxon>Herbidospora</taxon>
    </lineage>
</organism>
<gene>
    <name evidence="1" type="ORF">GT755_11245</name>
</gene>
<reference evidence="1 2" key="1">
    <citation type="submission" date="2020-01" db="EMBL/GenBank/DDBJ databases">
        <title>Herbidospora sp. NEAU-GS84 nov., a novel actinomycete isolated from soil.</title>
        <authorList>
            <person name="Han L."/>
        </authorList>
    </citation>
    <scope>NUCLEOTIDE SEQUENCE [LARGE SCALE GENOMIC DNA]</scope>
    <source>
        <strain evidence="1 2">NEAU-GS84</strain>
    </source>
</reference>
<name>A0A7C9NGA9_9ACTN</name>